<protein>
    <submittedName>
        <fullName evidence="3">RPA-related protein RADX-like isoform X1</fullName>
    </submittedName>
</protein>
<name>A0A8M1KC83_CLUHA</name>
<evidence type="ECO:0000313" key="2">
    <source>
        <dbReference type="Proteomes" id="UP000515152"/>
    </source>
</evidence>
<organism evidence="2 3">
    <name type="scientific">Clupea harengus</name>
    <name type="common">Atlantic herring</name>
    <dbReference type="NCBI Taxonomy" id="7950"/>
    <lineage>
        <taxon>Eukaryota</taxon>
        <taxon>Metazoa</taxon>
        <taxon>Chordata</taxon>
        <taxon>Craniata</taxon>
        <taxon>Vertebrata</taxon>
        <taxon>Euteleostomi</taxon>
        <taxon>Actinopterygii</taxon>
        <taxon>Neopterygii</taxon>
        <taxon>Teleostei</taxon>
        <taxon>Clupei</taxon>
        <taxon>Clupeiformes</taxon>
        <taxon>Clupeoidei</taxon>
        <taxon>Clupeidae</taxon>
        <taxon>Clupea</taxon>
    </lineage>
</organism>
<dbReference type="KEGG" id="char:122129118"/>
<feature type="compositionally biased region" description="Polar residues" evidence="1">
    <location>
        <begin position="583"/>
        <end position="592"/>
    </location>
</feature>
<dbReference type="AlphaFoldDB" id="A0A8M1KC83"/>
<dbReference type="RefSeq" id="XP_042560095.1">
    <property type="nucleotide sequence ID" value="XM_042704161.1"/>
</dbReference>
<feature type="compositionally biased region" description="Polar residues" evidence="1">
    <location>
        <begin position="674"/>
        <end position="693"/>
    </location>
</feature>
<dbReference type="GeneID" id="122129118"/>
<evidence type="ECO:0000313" key="3">
    <source>
        <dbReference type="RefSeq" id="XP_042560095.1"/>
    </source>
</evidence>
<reference evidence="3" key="1">
    <citation type="submission" date="2025-08" db="UniProtKB">
        <authorList>
            <consortium name="RefSeq"/>
        </authorList>
    </citation>
    <scope>IDENTIFICATION</scope>
</reference>
<dbReference type="PANTHER" id="PTHR14944:SF4">
    <property type="entry name" value="RPA1 RELATED SINGLE STRANDED DNA BINDING PROTEIN, X-LINKED"/>
    <property type="match status" value="1"/>
</dbReference>
<evidence type="ECO:0000256" key="1">
    <source>
        <dbReference type="SAM" id="MobiDB-lite"/>
    </source>
</evidence>
<feature type="compositionally biased region" description="Acidic residues" evidence="1">
    <location>
        <begin position="632"/>
        <end position="652"/>
    </location>
</feature>
<dbReference type="PANTHER" id="PTHR14944">
    <property type="entry name" value="RPA-RELATED PROTEIN RADX"/>
    <property type="match status" value="1"/>
</dbReference>
<accession>A0A8M1KC83</accession>
<dbReference type="GO" id="GO:0003697">
    <property type="term" value="F:single-stranded DNA binding"/>
    <property type="evidence" value="ECO:0007669"/>
    <property type="project" value="InterPro"/>
</dbReference>
<dbReference type="Proteomes" id="UP000515152">
    <property type="component" value="Unplaced"/>
</dbReference>
<dbReference type="Pfam" id="PF17659">
    <property type="entry name" value="RADX"/>
    <property type="match status" value="1"/>
</dbReference>
<gene>
    <name evidence="3" type="primary">LOC122129118</name>
</gene>
<dbReference type="InterPro" id="IPR040893">
    <property type="entry name" value="RADX"/>
</dbReference>
<proteinExistence type="predicted"/>
<feature type="compositionally biased region" description="Basic residues" evidence="1">
    <location>
        <begin position="601"/>
        <end position="619"/>
    </location>
</feature>
<dbReference type="OrthoDB" id="123282at2759"/>
<feature type="region of interest" description="Disordered" evidence="1">
    <location>
        <begin position="577"/>
        <end position="693"/>
    </location>
</feature>
<sequence>MELTDQTPLSKSNVTTQNSALLSALEQLKSSRTTRQKINNPLNVAVISIQRYLDQSNVGAKTDSCTDVYTYDLTVTDGAWKVKCKLSTTLHSLLHRNILRSGIDVRIVEFAIIYDERRLGQSFVRIDNLECTSEVSEVFRSAKDLDALSVWTNNDARMLSFIQMDLPLDAGRKHYLSLWNNEDPHGTVWTPNDSPVDVLFDVSKICLVADLESFYVRGKPPRPLLVRVMHKSRLRYYGKPTKNTDFPFQAYFEVADQSGTISMVLWNELCVEWYHRLNVGTELYLNRYSLKKAYQQRTRPQMNNSHMVFHSTEVSLNPETAVISVIPPRKVQPQWCLPEVSYLFHTRSEIENLADKAVVDVIGLVTFVGRTERVRSRANTVPERFWTYRWVHAVDGTSNAPFILEIFSTSQPDMFNSIHPMALLVCTQMRVCCGPGSHRYLTSSAETQIFTTGYHKNQPYQSQPKVKAFIQWVKTQRDRDMLTKCTVGGYYCCPNPQPTLALNTDQSSVEPQILALEDLKGAVESLQYREHKRVIIQGHIVAVKYHTWPTGTTRLTQNAPQQQVEASVGVASTSLAPAVESEGPQTGRDTPVSSDSSSSAPRKRKTALPLKRQMKRHYMTRAQALSRRESPIDEPPEDEEVSEEEEEEEEEAPEQHEQPSEQTSQPAATGTGPQGSAEQSSVDSPDASWESSLSPLSTLRVSFHLRASGGLHRESVAEGFCFDDQELHLRQINLHPSRWSPELYPPQHATHPAAACDGYYTLTILGLNQQVAVDALFMPVWSSKDPRAASMSWSLHDNSLLSCLMSGHFCPPPNTSGSTDTPRPTPEEVMSSVASLEQEHMVCVLDICLLGDGKAEVICSRVFRTRDLITSQTSSAQ</sequence>
<keyword evidence="2" id="KW-1185">Reference proteome</keyword>